<evidence type="ECO:0000313" key="1">
    <source>
        <dbReference type="EMBL" id="KAI9904979.1"/>
    </source>
</evidence>
<gene>
    <name evidence="1" type="ORF">N3K66_001508</name>
</gene>
<sequence>MASTNQQAVEAWQVTLKLQKHIDRQLDKIKTKSDSGTDISQFEYVEDLLQKFRLGCVSTIFIDFEYAIAENAEYVLWQQHVALNVEYRRKLGRLKGNSVAVERRKVEKIYNHFLRTSQQFYKGFVQRLAARYNIPALKRMAQGIGMELLPEKDVIDPSPDLSSQVHKSCHSTLIRLGDLARYRVQASHKKGGYANALAYYSLARDLLPDAGFSWHQMGIVSLEEGQHLDVLYHFYRALSVKNPHPNAKSNLENEFKIIQGPSKQKGRATTPSPHDALIVWFVKLHALLYKGDNFSGQQRELEQEVLHRLETAAKDTKCGGMLMKMALANMAAYDVASTKHTETKGEAVWRSSQYGLCFTVRFIAKICEVLADDLAASMDGREEQSKQQDSNTSELTPLLQSLLPVLRTCSIWLSTCRFDIQAASPNFGNAVPVLYSTLAKVITLLCSEKFTQAGLATSSYLLPEDLEFLGLRALADDRVPEACRGYCTDDGRLKPHAEEGHQRLDPTQEGLARILDTLRCAYFFAEDPAVPMAYRIVDGQLIFESSPHFANAQTADVAVAVPVTAPVAAPAPAHVPAPAPAPVQAKVEQKKTSPARTEKSARSQRSQDRAAQYMKKKFNAAPGAERQTKQQKSPPATTKPPVDAAERTVLSMLSPFLDDPSSPYFEPQQENKEETTYGMHSPTANALASELLASYNAGTDAGSNANGMPVRIPHPNSFKPSPRLNAEEARMAAFSGYTNGERASRGAFNGANSVEDHFAGPTRQSMGNLSSSVGSLGGHLTGNNNGNRVASTSEDNHRASLLNSFLNPMARPSSSSSPNQYNARAGSGWGHRQTGNSPIASNTSLFSHYSSIYGGTPANGLGYAQPGYGAIGTGQAQNGTGFSQSPGPSSGWLRGDQGTPAYDPRTFQAAMQGGK</sequence>
<accession>A0ACC0VFK6</accession>
<evidence type="ECO:0000313" key="2">
    <source>
        <dbReference type="Proteomes" id="UP001163324"/>
    </source>
</evidence>
<reference evidence="1" key="1">
    <citation type="submission" date="2022-10" db="EMBL/GenBank/DDBJ databases">
        <title>Complete Genome of Trichothecium roseum strain YXFP-22015, a Plant Pathogen Isolated from Citrus.</title>
        <authorList>
            <person name="Wang Y."/>
            <person name="Zhu L."/>
        </authorList>
    </citation>
    <scope>NUCLEOTIDE SEQUENCE</scope>
    <source>
        <strain evidence="1">YXFP-22015</strain>
    </source>
</reference>
<comment type="caution">
    <text evidence="1">The sequence shown here is derived from an EMBL/GenBank/DDBJ whole genome shotgun (WGS) entry which is preliminary data.</text>
</comment>
<organism evidence="1 2">
    <name type="scientific">Trichothecium roseum</name>
    <dbReference type="NCBI Taxonomy" id="47278"/>
    <lineage>
        <taxon>Eukaryota</taxon>
        <taxon>Fungi</taxon>
        <taxon>Dikarya</taxon>
        <taxon>Ascomycota</taxon>
        <taxon>Pezizomycotina</taxon>
        <taxon>Sordariomycetes</taxon>
        <taxon>Hypocreomycetidae</taxon>
        <taxon>Hypocreales</taxon>
        <taxon>Hypocreales incertae sedis</taxon>
        <taxon>Trichothecium</taxon>
    </lineage>
</organism>
<dbReference type="Proteomes" id="UP001163324">
    <property type="component" value="Chromosome 1"/>
</dbReference>
<proteinExistence type="predicted"/>
<dbReference type="EMBL" id="CM047940">
    <property type="protein sequence ID" value="KAI9904979.1"/>
    <property type="molecule type" value="Genomic_DNA"/>
</dbReference>
<name>A0ACC0VFK6_9HYPO</name>
<protein>
    <submittedName>
        <fullName evidence="1">Uncharacterized protein</fullName>
    </submittedName>
</protein>
<keyword evidence="2" id="KW-1185">Reference proteome</keyword>